<reference evidence="3" key="1">
    <citation type="submission" date="2020-09" db="EMBL/GenBank/DDBJ databases">
        <title>New species isolated from human feces.</title>
        <authorList>
            <person name="Kitahara M."/>
            <person name="Shigeno Y."/>
            <person name="Shime M."/>
            <person name="Matsumoto Y."/>
            <person name="Nakamura S."/>
            <person name="Motooka D."/>
            <person name="Fukuoka S."/>
            <person name="Nishikawa H."/>
            <person name="Benno Y."/>
        </authorList>
    </citation>
    <scope>NUCLEOTIDE SEQUENCE</scope>
    <source>
        <strain evidence="3">MM59</strain>
    </source>
</reference>
<dbReference type="KEGG" id="pfaa:MM59RIKEN_22370"/>
<organism evidence="3 4">
    <name type="scientific">Pusillibacter faecalis</name>
    <dbReference type="NCBI Taxonomy" id="2714358"/>
    <lineage>
        <taxon>Bacteria</taxon>
        <taxon>Bacillati</taxon>
        <taxon>Bacillota</taxon>
        <taxon>Clostridia</taxon>
        <taxon>Eubacteriales</taxon>
        <taxon>Oscillospiraceae</taxon>
        <taxon>Pusillibacter</taxon>
    </lineage>
</organism>
<dbReference type="Pfam" id="PF02225">
    <property type="entry name" value="PA"/>
    <property type="match status" value="1"/>
</dbReference>
<evidence type="ECO:0000259" key="2">
    <source>
        <dbReference type="Pfam" id="PF04389"/>
    </source>
</evidence>
<protein>
    <recommendedName>
        <fullName evidence="5">M28 family peptidase</fullName>
    </recommendedName>
</protein>
<evidence type="ECO:0000313" key="3">
    <source>
        <dbReference type="EMBL" id="BCK84918.1"/>
    </source>
</evidence>
<dbReference type="Proteomes" id="UP000679848">
    <property type="component" value="Chromosome"/>
</dbReference>
<proteinExistence type="predicted"/>
<dbReference type="InterPro" id="IPR039373">
    <property type="entry name" value="Peptidase_M28B"/>
</dbReference>
<gene>
    <name evidence="3" type="ORF">MM59RIKEN_22370</name>
</gene>
<dbReference type="Gene3D" id="3.40.630.10">
    <property type="entry name" value="Zn peptidases"/>
    <property type="match status" value="1"/>
</dbReference>
<dbReference type="Pfam" id="PF04389">
    <property type="entry name" value="Peptidase_M28"/>
    <property type="match status" value="1"/>
</dbReference>
<dbReference type="SUPFAM" id="SSF53187">
    <property type="entry name" value="Zn-dependent exopeptidases"/>
    <property type="match status" value="1"/>
</dbReference>
<feature type="domain" description="PA" evidence="1">
    <location>
        <begin position="104"/>
        <end position="203"/>
    </location>
</feature>
<evidence type="ECO:0000313" key="4">
    <source>
        <dbReference type="Proteomes" id="UP000679848"/>
    </source>
</evidence>
<evidence type="ECO:0008006" key="5">
    <source>
        <dbReference type="Google" id="ProtNLM"/>
    </source>
</evidence>
<dbReference type="Gene3D" id="3.50.30.30">
    <property type="match status" value="1"/>
</dbReference>
<dbReference type="PANTHER" id="PTHR10404:SF46">
    <property type="entry name" value="VACUOLAR PROTEIN SORTING-ASSOCIATED PROTEIN 70"/>
    <property type="match status" value="1"/>
</dbReference>
<dbReference type="InterPro" id="IPR046450">
    <property type="entry name" value="PA_dom_sf"/>
</dbReference>
<dbReference type="PANTHER" id="PTHR10404">
    <property type="entry name" value="N-ACETYLATED-ALPHA-LINKED ACIDIC DIPEPTIDASE"/>
    <property type="match status" value="1"/>
</dbReference>
<dbReference type="SUPFAM" id="SSF52025">
    <property type="entry name" value="PA domain"/>
    <property type="match status" value="1"/>
</dbReference>
<accession>A0A810Q9J4</accession>
<sequence>MSDKTVLNQLLDQINVDTIWERASHICDTWPDRLPGTPGAKEYAEYVADYYRETGLDDVKIHVGMGLLKNPGPADVRLRIGGQEEKLECNANAQCGDTPVGGFSGELVYVGPGGEDDYDGVDAKGKVILTELSYAPPRSEKMRLGMVHGAIAMVIMNWGPETSTSVPYGTSKSVWGNPTPEDEHFMYETIPVFSISKAEGVRLRKLLEAGEKIDVFMNYQQKQGWDPLYLPSGTVKAPDNQSGEFILVAGHMDSWPVGASDNAAGNATAMELARVLNANRDKLSRDVRFLFWQGHEGGQMEGSTWYCDNLWDDLNKHCVMYVNIDAIGLGDGATVLHSEPAFELWNWIHEMNEFAMPGWEKDYCFPFKNADMSFLGIGVPSCYNWIYHTPELRTAWGNATLGLPYHSADDTMDTLDKNVMYYGVRDDAAFVFDLAMRKTLPQDFTVMAAEISKRISEMKEYIQDMPEAQEGLDLDSALAMSRTFEEKAAAVEKIRLAQEASGERNDRLNYLLMRISRVVMPMLTTVTGRFEQDRYGLTGLKYIIPNSVSVLELSKHAEGTHEFYLWLNRARKERNKITDAVDMAIDICDLILSGR</sequence>
<feature type="domain" description="Peptidase M28" evidence="2">
    <location>
        <begin position="239"/>
        <end position="419"/>
    </location>
</feature>
<evidence type="ECO:0000259" key="1">
    <source>
        <dbReference type="Pfam" id="PF02225"/>
    </source>
</evidence>
<dbReference type="InterPro" id="IPR007484">
    <property type="entry name" value="Peptidase_M28"/>
</dbReference>
<dbReference type="RefSeq" id="WP_187032683.1">
    <property type="nucleotide sequence ID" value="NZ_AP023420.1"/>
</dbReference>
<dbReference type="InterPro" id="IPR003137">
    <property type="entry name" value="PA_domain"/>
</dbReference>
<dbReference type="EMBL" id="AP023420">
    <property type="protein sequence ID" value="BCK84918.1"/>
    <property type="molecule type" value="Genomic_DNA"/>
</dbReference>
<dbReference type="AlphaFoldDB" id="A0A810Q9J4"/>
<name>A0A810Q9J4_9FIRM</name>
<keyword evidence="4" id="KW-1185">Reference proteome</keyword>